<dbReference type="EMBL" id="JANIIK010000228">
    <property type="protein sequence ID" value="KAJ3583589.1"/>
    <property type="molecule type" value="Genomic_DNA"/>
</dbReference>
<proteinExistence type="predicted"/>
<sequence>MLQELQGIVLCRDSLQVRRRWGASILRPRPLEERRARAATATAGRHSHRRPQQRQAARGPALPQDPGLQPHPHLPRVPPPSGTEDEASGGRRGSPALFNAQ</sequence>
<protein>
    <submittedName>
        <fullName evidence="2">Uncharacterized protein</fullName>
    </submittedName>
</protein>
<keyword evidence="3" id="KW-1185">Reference proteome</keyword>
<evidence type="ECO:0000313" key="3">
    <source>
        <dbReference type="Proteomes" id="UP001148018"/>
    </source>
</evidence>
<organism evidence="2 3">
    <name type="scientific">Muraenolepis orangiensis</name>
    <name type="common">Patagonian moray cod</name>
    <dbReference type="NCBI Taxonomy" id="630683"/>
    <lineage>
        <taxon>Eukaryota</taxon>
        <taxon>Metazoa</taxon>
        <taxon>Chordata</taxon>
        <taxon>Craniata</taxon>
        <taxon>Vertebrata</taxon>
        <taxon>Euteleostomi</taxon>
        <taxon>Actinopterygii</taxon>
        <taxon>Neopterygii</taxon>
        <taxon>Teleostei</taxon>
        <taxon>Neoteleostei</taxon>
        <taxon>Acanthomorphata</taxon>
        <taxon>Zeiogadaria</taxon>
        <taxon>Gadariae</taxon>
        <taxon>Gadiformes</taxon>
        <taxon>Muraenolepidoidei</taxon>
        <taxon>Muraenolepididae</taxon>
        <taxon>Muraenolepis</taxon>
    </lineage>
</organism>
<name>A0A9Q0D816_9TELE</name>
<comment type="caution">
    <text evidence="2">The sequence shown here is derived from an EMBL/GenBank/DDBJ whole genome shotgun (WGS) entry which is preliminary data.</text>
</comment>
<reference evidence="2" key="1">
    <citation type="submission" date="2022-07" db="EMBL/GenBank/DDBJ databases">
        <title>Chromosome-level genome of Muraenolepis orangiensis.</title>
        <authorList>
            <person name="Kim J."/>
        </authorList>
    </citation>
    <scope>NUCLEOTIDE SEQUENCE</scope>
    <source>
        <strain evidence="2">KU_S4_2022</strain>
        <tissue evidence="2">Muscle</tissue>
    </source>
</reference>
<gene>
    <name evidence="2" type="ORF">NHX12_016682</name>
</gene>
<accession>A0A9Q0D816</accession>
<evidence type="ECO:0000313" key="2">
    <source>
        <dbReference type="EMBL" id="KAJ3583589.1"/>
    </source>
</evidence>
<feature type="region of interest" description="Disordered" evidence="1">
    <location>
        <begin position="28"/>
        <end position="101"/>
    </location>
</feature>
<dbReference type="AlphaFoldDB" id="A0A9Q0D816"/>
<feature type="compositionally biased region" description="Low complexity" evidence="1">
    <location>
        <begin position="53"/>
        <end position="64"/>
    </location>
</feature>
<evidence type="ECO:0000256" key="1">
    <source>
        <dbReference type="SAM" id="MobiDB-lite"/>
    </source>
</evidence>
<dbReference type="Proteomes" id="UP001148018">
    <property type="component" value="Unassembled WGS sequence"/>
</dbReference>